<dbReference type="GO" id="GO:0043590">
    <property type="term" value="C:bacterial nucleoid"/>
    <property type="evidence" value="ECO:0007669"/>
    <property type="project" value="TreeGrafter"/>
</dbReference>
<dbReference type="HAMAP" id="MF_00201">
    <property type="entry name" value="RecO"/>
    <property type="match status" value="1"/>
</dbReference>
<evidence type="ECO:0000256" key="5">
    <source>
        <dbReference type="ARBA" id="ARBA00023204"/>
    </source>
</evidence>
<keyword evidence="3 7" id="KW-0227">DNA damage</keyword>
<dbReference type="PANTHER" id="PTHR33991">
    <property type="entry name" value="DNA REPAIR PROTEIN RECO"/>
    <property type="match status" value="1"/>
</dbReference>
<evidence type="ECO:0000256" key="7">
    <source>
        <dbReference type="HAMAP-Rule" id="MF_00201"/>
    </source>
</evidence>
<evidence type="ECO:0000313" key="9">
    <source>
        <dbReference type="EMBL" id="SFA70467.1"/>
    </source>
</evidence>
<dbReference type="SUPFAM" id="SSF50249">
    <property type="entry name" value="Nucleic acid-binding proteins"/>
    <property type="match status" value="1"/>
</dbReference>
<dbReference type="AlphaFoldDB" id="A0A1I0V352"/>
<evidence type="ECO:0000259" key="8">
    <source>
        <dbReference type="Pfam" id="PF11967"/>
    </source>
</evidence>
<dbReference type="PANTHER" id="PTHR33991:SF1">
    <property type="entry name" value="DNA REPAIR PROTEIN RECO"/>
    <property type="match status" value="1"/>
</dbReference>
<dbReference type="Pfam" id="PF02565">
    <property type="entry name" value="RecO_C"/>
    <property type="match status" value="1"/>
</dbReference>
<feature type="domain" description="DNA replication/recombination mediator RecO N-terminal" evidence="8">
    <location>
        <begin position="1"/>
        <end position="78"/>
    </location>
</feature>
<dbReference type="Gene3D" id="2.40.50.140">
    <property type="entry name" value="Nucleic acid-binding proteins"/>
    <property type="match status" value="1"/>
</dbReference>
<evidence type="ECO:0000256" key="3">
    <source>
        <dbReference type="ARBA" id="ARBA00022763"/>
    </source>
</evidence>
<dbReference type="OrthoDB" id="9797083at2"/>
<dbReference type="InterPro" id="IPR022572">
    <property type="entry name" value="DNA_rep/recomb_RecO_N"/>
</dbReference>
<dbReference type="EMBL" id="FOJW01000001">
    <property type="protein sequence ID" value="SFA70467.1"/>
    <property type="molecule type" value="Genomic_DNA"/>
</dbReference>
<dbReference type="Gene3D" id="1.20.1440.120">
    <property type="entry name" value="Recombination protein O, C-terminal domain"/>
    <property type="match status" value="1"/>
</dbReference>
<dbReference type="STRING" id="237679.SAMN04488072_101125"/>
<dbReference type="InterPro" id="IPR037278">
    <property type="entry name" value="ARFGAP/RecO"/>
</dbReference>
<dbReference type="GO" id="GO:0006310">
    <property type="term" value="P:DNA recombination"/>
    <property type="evidence" value="ECO:0007669"/>
    <property type="project" value="UniProtKB-UniRule"/>
</dbReference>
<evidence type="ECO:0000256" key="6">
    <source>
        <dbReference type="ARBA" id="ARBA00033409"/>
    </source>
</evidence>
<dbReference type="NCBIfam" id="TIGR00613">
    <property type="entry name" value="reco"/>
    <property type="match status" value="1"/>
</dbReference>
<evidence type="ECO:0000256" key="4">
    <source>
        <dbReference type="ARBA" id="ARBA00023172"/>
    </source>
</evidence>
<proteinExistence type="inferred from homology"/>
<dbReference type="InterPro" id="IPR012340">
    <property type="entry name" value="NA-bd_OB-fold"/>
</dbReference>
<evidence type="ECO:0000313" key="10">
    <source>
        <dbReference type="Proteomes" id="UP000198642"/>
    </source>
</evidence>
<protein>
    <recommendedName>
        <fullName evidence="2 7">DNA repair protein RecO</fullName>
    </recommendedName>
    <alternativeName>
        <fullName evidence="6 7">Recombination protein O</fullName>
    </alternativeName>
</protein>
<evidence type="ECO:0000256" key="1">
    <source>
        <dbReference type="ARBA" id="ARBA00007452"/>
    </source>
</evidence>
<dbReference type="InterPro" id="IPR042242">
    <property type="entry name" value="RecO_C"/>
</dbReference>
<accession>A0A1I0V352</accession>
<name>A0A1I0V352_9BACI</name>
<keyword evidence="5 7" id="KW-0234">DNA repair</keyword>
<dbReference type="GO" id="GO:0006302">
    <property type="term" value="P:double-strand break repair"/>
    <property type="evidence" value="ECO:0007669"/>
    <property type="project" value="TreeGrafter"/>
</dbReference>
<keyword evidence="4 7" id="KW-0233">DNA recombination</keyword>
<evidence type="ECO:0000256" key="2">
    <source>
        <dbReference type="ARBA" id="ARBA00021310"/>
    </source>
</evidence>
<dbReference type="Pfam" id="PF11967">
    <property type="entry name" value="RecO_N"/>
    <property type="match status" value="1"/>
</dbReference>
<comment type="similarity">
    <text evidence="1 7">Belongs to the RecO family.</text>
</comment>
<comment type="function">
    <text evidence="7">Involved in DNA repair and RecF pathway recombination.</text>
</comment>
<keyword evidence="10" id="KW-1185">Reference proteome</keyword>
<dbReference type="InterPro" id="IPR003717">
    <property type="entry name" value="RecO"/>
</dbReference>
<dbReference type="SUPFAM" id="SSF57863">
    <property type="entry name" value="ArfGap/RecO-like zinc finger"/>
    <property type="match status" value="1"/>
</dbReference>
<gene>
    <name evidence="7" type="primary">recO</name>
    <name evidence="9" type="ORF">SAMN04488072_101125</name>
</gene>
<dbReference type="Proteomes" id="UP000198642">
    <property type="component" value="Unassembled WGS sequence"/>
</dbReference>
<sequence length="247" mass="28008">MLEKMQGIVMKTQDYGETHKIVTIFSDQAGKISGIARGAKKPKSRMAAITQPFIYGDFFVYLHSGLSTLQQGDVIYSFRSIREDIIKTAYASYVVELTDKLTDSHSPDHFLFNQLYQTLDWIAEHADVAVPIMMYELKLFKTGGFAPSVDKCVHCGGNDTPFAFSITEGGLLCAKCKHYDLQSITLSDNLARLFYIFSEIGLERVGTISIKPDNQKLLRDIIDAYYDQYGGYYLKSKRFLKQLDKLE</sequence>
<organism evidence="9 10">
    <name type="scientific">Lentibacillus halodurans</name>
    <dbReference type="NCBI Taxonomy" id="237679"/>
    <lineage>
        <taxon>Bacteria</taxon>
        <taxon>Bacillati</taxon>
        <taxon>Bacillota</taxon>
        <taxon>Bacilli</taxon>
        <taxon>Bacillales</taxon>
        <taxon>Bacillaceae</taxon>
        <taxon>Lentibacillus</taxon>
    </lineage>
</organism>
<reference evidence="9 10" key="1">
    <citation type="submission" date="2016-10" db="EMBL/GenBank/DDBJ databases">
        <authorList>
            <person name="de Groot N.N."/>
        </authorList>
    </citation>
    <scope>NUCLEOTIDE SEQUENCE [LARGE SCALE GENOMIC DNA]</scope>
    <source>
        <strain evidence="9 10">CGMCC 1.3702</strain>
    </source>
</reference>
<dbReference type="RefSeq" id="WP_090232122.1">
    <property type="nucleotide sequence ID" value="NZ_FOJW01000001.1"/>
</dbReference>